<evidence type="ECO:0000256" key="5">
    <source>
        <dbReference type="ARBA" id="ARBA00022475"/>
    </source>
</evidence>
<feature type="transmembrane region" description="Helical" evidence="14">
    <location>
        <begin position="561"/>
        <end position="586"/>
    </location>
</feature>
<evidence type="ECO:0000256" key="3">
    <source>
        <dbReference type="ARBA" id="ARBA00015325"/>
    </source>
</evidence>
<dbReference type="Gene3D" id="2.70.98.90">
    <property type="match status" value="1"/>
</dbReference>
<feature type="domain" description="Membrane insertase YidC N-terminal" evidence="17">
    <location>
        <begin position="95"/>
        <end position="391"/>
    </location>
</feature>
<dbReference type="GO" id="GO:0015031">
    <property type="term" value="P:protein transport"/>
    <property type="evidence" value="ECO:0007669"/>
    <property type="project" value="UniProtKB-KW"/>
</dbReference>
<organism evidence="18 19">
    <name type="scientific">Methylobacterium platani</name>
    <dbReference type="NCBI Taxonomy" id="427683"/>
    <lineage>
        <taxon>Bacteria</taxon>
        <taxon>Pseudomonadati</taxon>
        <taxon>Pseudomonadota</taxon>
        <taxon>Alphaproteobacteria</taxon>
        <taxon>Hyphomicrobiales</taxon>
        <taxon>Methylobacteriaceae</taxon>
        <taxon>Methylobacterium</taxon>
    </lineage>
</organism>
<evidence type="ECO:0000256" key="14">
    <source>
        <dbReference type="HAMAP-Rule" id="MF_01810"/>
    </source>
</evidence>
<feature type="transmembrane region" description="Helical" evidence="14">
    <location>
        <begin position="395"/>
        <end position="422"/>
    </location>
</feature>
<comment type="subunit">
    <text evidence="14">Interacts with the Sec translocase complex via SecD. Specifically interacts with transmembrane segments of nascent integral membrane proteins during membrane integration.</text>
</comment>
<comment type="caution">
    <text evidence="18">The sequence shown here is derived from an EMBL/GenBank/DDBJ whole genome shotgun (WGS) entry which is preliminary data.</text>
</comment>
<dbReference type="PRINTS" id="PR00701">
    <property type="entry name" value="60KDINNERMP"/>
</dbReference>
<dbReference type="InterPro" id="IPR028055">
    <property type="entry name" value="YidC/Oxa/ALB_C"/>
</dbReference>
<evidence type="ECO:0000256" key="4">
    <source>
        <dbReference type="ARBA" id="ARBA00022448"/>
    </source>
</evidence>
<evidence type="ECO:0000313" key="19">
    <source>
        <dbReference type="Proteomes" id="UP000078316"/>
    </source>
</evidence>
<evidence type="ECO:0000256" key="7">
    <source>
        <dbReference type="ARBA" id="ARBA00022692"/>
    </source>
</evidence>
<dbReference type="PANTHER" id="PTHR12428:SF65">
    <property type="entry name" value="CYTOCHROME C OXIDASE ASSEMBLY PROTEIN COX18, MITOCHONDRIAL"/>
    <property type="match status" value="1"/>
</dbReference>
<dbReference type="Proteomes" id="UP000078316">
    <property type="component" value="Unassembled WGS sequence"/>
</dbReference>
<keyword evidence="5 14" id="KW-1003">Cell membrane</keyword>
<dbReference type="GO" id="GO:0005886">
    <property type="term" value="C:plasma membrane"/>
    <property type="evidence" value="ECO:0007669"/>
    <property type="project" value="UniProtKB-SubCell"/>
</dbReference>
<dbReference type="InterPro" id="IPR019998">
    <property type="entry name" value="Membr_insert_YidC"/>
</dbReference>
<dbReference type="RefSeq" id="WP_048434855.1">
    <property type="nucleotide sequence ID" value="NZ_LWHQ01000043.1"/>
</dbReference>
<dbReference type="NCBIfam" id="TIGR03592">
    <property type="entry name" value="yidC_oxa1_cterm"/>
    <property type="match status" value="1"/>
</dbReference>
<dbReference type="InterPro" id="IPR038221">
    <property type="entry name" value="YidC_periplasmic_sf"/>
</dbReference>
<evidence type="ECO:0000256" key="9">
    <source>
        <dbReference type="ARBA" id="ARBA00022989"/>
    </source>
</evidence>
<keyword evidence="8 14" id="KW-0653">Protein transport</keyword>
<protein>
    <recommendedName>
        <fullName evidence="3 14">Membrane protein insertase YidC</fullName>
    </recommendedName>
    <alternativeName>
        <fullName evidence="13 14">Foldase YidC</fullName>
    </alternativeName>
    <alternativeName>
        <fullName evidence="12 14">Membrane integrase YidC</fullName>
    </alternativeName>
    <alternativeName>
        <fullName evidence="14">Membrane protein YidC</fullName>
    </alternativeName>
</protein>
<evidence type="ECO:0000256" key="13">
    <source>
        <dbReference type="ARBA" id="ARBA00033342"/>
    </source>
</evidence>
<dbReference type="Pfam" id="PF14849">
    <property type="entry name" value="YidC_periplas"/>
    <property type="match status" value="1"/>
</dbReference>
<dbReference type="InterPro" id="IPR001708">
    <property type="entry name" value="YidC/ALB3/OXA1/COX18"/>
</dbReference>
<evidence type="ECO:0000256" key="2">
    <source>
        <dbReference type="ARBA" id="ARBA00010527"/>
    </source>
</evidence>
<feature type="compositionally biased region" description="Low complexity" evidence="15">
    <location>
        <begin position="45"/>
        <end position="57"/>
    </location>
</feature>
<dbReference type="STRING" id="427683.A5481_21265"/>
<dbReference type="PRINTS" id="PR01900">
    <property type="entry name" value="YIDCPROTEIN"/>
</dbReference>
<evidence type="ECO:0000259" key="16">
    <source>
        <dbReference type="Pfam" id="PF02096"/>
    </source>
</evidence>
<comment type="similarity">
    <text evidence="2 14">Belongs to the OXA1/ALB3/YidC family. Type 1 subfamily.</text>
</comment>
<dbReference type="NCBIfam" id="NF002353">
    <property type="entry name" value="PRK01318.1-4"/>
    <property type="match status" value="1"/>
</dbReference>
<dbReference type="GO" id="GO:0051205">
    <property type="term" value="P:protein insertion into membrane"/>
    <property type="evidence" value="ECO:0007669"/>
    <property type="project" value="TreeGrafter"/>
</dbReference>
<feature type="compositionally biased region" description="Low complexity" evidence="15">
    <location>
        <begin position="69"/>
        <end position="79"/>
    </location>
</feature>
<keyword evidence="4 14" id="KW-0813">Transport</keyword>
<dbReference type="CDD" id="cd20070">
    <property type="entry name" value="5TM_YidC_Alb3"/>
    <property type="match status" value="1"/>
</dbReference>
<dbReference type="OrthoDB" id="9780552at2"/>
<dbReference type="PANTHER" id="PTHR12428">
    <property type="entry name" value="OXA1"/>
    <property type="match status" value="1"/>
</dbReference>
<name>A0A179S3W8_9HYPH</name>
<evidence type="ECO:0000256" key="11">
    <source>
        <dbReference type="ARBA" id="ARBA00023186"/>
    </source>
</evidence>
<evidence type="ECO:0000256" key="1">
    <source>
        <dbReference type="ARBA" id="ARBA00004429"/>
    </source>
</evidence>
<keyword evidence="9 14" id="KW-1133">Transmembrane helix</keyword>
<dbReference type="NCBIfam" id="TIGR03593">
    <property type="entry name" value="yidC_nterm"/>
    <property type="match status" value="1"/>
</dbReference>
<comment type="function">
    <text evidence="14">Required for the insertion and/or proper folding and/or complex formation of integral membrane proteins into the membrane. Involved in integration of membrane proteins that insert both dependently and independently of the Sec translocase complex, as well as at least some lipoproteins. Aids folding of multispanning membrane proteins.</text>
</comment>
<dbReference type="AlphaFoldDB" id="A0A179S3W8"/>
<feature type="region of interest" description="Disordered" evidence="15">
    <location>
        <begin position="37"/>
        <end position="79"/>
    </location>
</feature>
<dbReference type="EMBL" id="LWHQ01000043">
    <property type="protein sequence ID" value="OAS20878.1"/>
    <property type="molecule type" value="Genomic_DNA"/>
</dbReference>
<dbReference type="CDD" id="cd19961">
    <property type="entry name" value="EcYidC-like_peri"/>
    <property type="match status" value="1"/>
</dbReference>
<sequence length="626" mass="68416">MGNDKTNMIIAVALSLAVLLGWNYFVSAPQVERQRQEQLVKDQAARQAQAAKDGPAASPREGGPSAPVSGTLPGAPAGSPALAATREEALARSPRVRIDTPALAGSVALKGGRIDDVSLKNYHETVDNSSPRIVLLSPTGSANPYYAEFGWVGQGAAGQGASGQGAGALPTGDTLWTAEGDALTPQKPLVLTWDNGAGLTFRRTISVDDKFMFTVADAVENKGGNAVTLYPYGLVSRWGKPHTQGYYVLHEGMIGVLGDKGLQEVTYDKLAKDNPLGAPGTRGQSWPGVTGGFLGITDKYWAATAIPDQKTPYTGSFTERDEGATKVYQASSLGEAKQLAPGATVEAQQHLFAGAKEVGTIDGYEKSLGIKRFDLLIDWGWFYFITKPMFKALDFFYHLFGNFGVSILVVTFLLKLLFLPIANRSYVSMAKMKAVQPEMTAIRERYGDDKVKQQQAMMELYKKEKINPVAGCWPVLIQIPVFFSLYKVLFVTIEMRHAPFFGWIRDLAAPDPTSVFNLFGLLPYTPPDFLHLGIWPLIMGVTMFVQMKMNPAPPDPVQAQVFTFMPIIFTFMLGSFPAGLVIYWAWNNTLSVIQQYVIMRRNGVKVELWDNLRSTFSRPKTAKAKG</sequence>
<evidence type="ECO:0000259" key="17">
    <source>
        <dbReference type="Pfam" id="PF14849"/>
    </source>
</evidence>
<keyword evidence="10 14" id="KW-0472">Membrane</keyword>
<keyword evidence="11 14" id="KW-0143">Chaperone</keyword>
<reference evidence="18 19" key="1">
    <citation type="submission" date="2016-04" db="EMBL/GenBank/DDBJ databases">
        <authorList>
            <person name="Evans L.H."/>
            <person name="Alamgir A."/>
            <person name="Owens N."/>
            <person name="Weber N.D."/>
            <person name="Virtaneva K."/>
            <person name="Barbian K."/>
            <person name="Babar A."/>
            <person name="Rosenke K."/>
        </authorList>
    </citation>
    <scope>NUCLEOTIDE SEQUENCE [LARGE SCALE GENOMIC DNA]</scope>
    <source>
        <strain evidence="18 19">PMB02</strain>
    </source>
</reference>
<proteinExistence type="inferred from homology"/>
<evidence type="ECO:0000256" key="8">
    <source>
        <dbReference type="ARBA" id="ARBA00022927"/>
    </source>
</evidence>
<evidence type="ECO:0000256" key="15">
    <source>
        <dbReference type="SAM" id="MobiDB-lite"/>
    </source>
</evidence>
<keyword evidence="6" id="KW-0997">Cell inner membrane</keyword>
<evidence type="ECO:0000256" key="10">
    <source>
        <dbReference type="ARBA" id="ARBA00023136"/>
    </source>
</evidence>
<dbReference type="GO" id="GO:0032977">
    <property type="term" value="F:membrane insertase activity"/>
    <property type="evidence" value="ECO:0007669"/>
    <property type="project" value="InterPro"/>
</dbReference>
<comment type="caution">
    <text evidence="14">Lacks conserved residue(s) required for the propagation of feature annotation.</text>
</comment>
<keyword evidence="7 14" id="KW-0812">Transmembrane</keyword>
<accession>A0A179S3W8</accession>
<evidence type="ECO:0000256" key="12">
    <source>
        <dbReference type="ARBA" id="ARBA00033245"/>
    </source>
</evidence>
<dbReference type="InterPro" id="IPR047196">
    <property type="entry name" value="YidC_ALB_C"/>
</dbReference>
<gene>
    <name evidence="14" type="primary">yidC</name>
    <name evidence="18" type="ORF">A5481_21265</name>
</gene>
<feature type="transmembrane region" description="Helical" evidence="14">
    <location>
        <begin position="466"/>
        <end position="486"/>
    </location>
</feature>
<feature type="domain" description="Membrane insertase YidC/Oxa/ALB C-terminal" evidence="16">
    <location>
        <begin position="403"/>
        <end position="600"/>
    </location>
</feature>
<dbReference type="HAMAP" id="MF_01810">
    <property type="entry name" value="YidC_type1"/>
    <property type="match status" value="1"/>
</dbReference>
<dbReference type="InterPro" id="IPR028053">
    <property type="entry name" value="Membr_insert_YidC_N"/>
</dbReference>
<comment type="subcellular location">
    <subcellularLocation>
        <location evidence="1">Cell inner membrane</location>
        <topology evidence="1">Multi-pass membrane protein</topology>
    </subcellularLocation>
    <subcellularLocation>
        <location evidence="14">Cell membrane</location>
        <topology evidence="14">Multi-pass membrane protein</topology>
    </subcellularLocation>
</comment>
<evidence type="ECO:0000313" key="18">
    <source>
        <dbReference type="EMBL" id="OAS20878.1"/>
    </source>
</evidence>
<dbReference type="Pfam" id="PF02096">
    <property type="entry name" value="60KD_IMP"/>
    <property type="match status" value="1"/>
</dbReference>
<evidence type="ECO:0000256" key="6">
    <source>
        <dbReference type="ARBA" id="ARBA00022519"/>
    </source>
</evidence>